<protein>
    <submittedName>
        <fullName evidence="1">Uncharacterized protein</fullName>
    </submittedName>
</protein>
<dbReference type="EMBL" id="JARIHO010000005">
    <property type="protein sequence ID" value="KAJ7360837.1"/>
    <property type="molecule type" value="Genomic_DNA"/>
</dbReference>
<dbReference type="Proteomes" id="UP001218218">
    <property type="component" value="Unassembled WGS sequence"/>
</dbReference>
<evidence type="ECO:0000313" key="1">
    <source>
        <dbReference type="EMBL" id="KAJ7360837.1"/>
    </source>
</evidence>
<organism evidence="1 2">
    <name type="scientific">Mycena albidolilacea</name>
    <dbReference type="NCBI Taxonomy" id="1033008"/>
    <lineage>
        <taxon>Eukaryota</taxon>
        <taxon>Fungi</taxon>
        <taxon>Dikarya</taxon>
        <taxon>Basidiomycota</taxon>
        <taxon>Agaricomycotina</taxon>
        <taxon>Agaricomycetes</taxon>
        <taxon>Agaricomycetidae</taxon>
        <taxon>Agaricales</taxon>
        <taxon>Marasmiineae</taxon>
        <taxon>Mycenaceae</taxon>
        <taxon>Mycena</taxon>
    </lineage>
</organism>
<accession>A0AAD7AJK0</accession>
<comment type="caution">
    <text evidence="1">The sequence shown here is derived from an EMBL/GenBank/DDBJ whole genome shotgun (WGS) entry which is preliminary data.</text>
</comment>
<name>A0AAD7AJK0_9AGAR</name>
<gene>
    <name evidence="1" type="ORF">DFH08DRAFT_360106</name>
</gene>
<evidence type="ECO:0000313" key="2">
    <source>
        <dbReference type="Proteomes" id="UP001218218"/>
    </source>
</evidence>
<dbReference type="AlphaFoldDB" id="A0AAD7AJK0"/>
<sequence length="202" mass="22489">MASARAHVTGSDGELRGGREYACSRYDVRGEATRFRPISPSDLGIDIFLCDGNDVELLSLTVLESSTPTLTVHRRASQHRSLACRVSASSWTWEGGLGYLQRWRHCSGVTLGRGADFSERAGGRIIHIPWHSAPKTCPCTWDLGHWYRRCSPRSPMLMCTPPSLLHPHLPGFDAAVCWDNPSESILFFAFRRSKCGVLMDVK</sequence>
<reference evidence="1" key="1">
    <citation type="submission" date="2023-03" db="EMBL/GenBank/DDBJ databases">
        <title>Massive genome expansion in bonnet fungi (Mycena s.s.) driven by repeated elements and novel gene families across ecological guilds.</title>
        <authorList>
            <consortium name="Lawrence Berkeley National Laboratory"/>
            <person name="Harder C.B."/>
            <person name="Miyauchi S."/>
            <person name="Viragh M."/>
            <person name="Kuo A."/>
            <person name="Thoen E."/>
            <person name="Andreopoulos B."/>
            <person name="Lu D."/>
            <person name="Skrede I."/>
            <person name="Drula E."/>
            <person name="Henrissat B."/>
            <person name="Morin E."/>
            <person name="Kohler A."/>
            <person name="Barry K."/>
            <person name="LaButti K."/>
            <person name="Morin E."/>
            <person name="Salamov A."/>
            <person name="Lipzen A."/>
            <person name="Mereny Z."/>
            <person name="Hegedus B."/>
            <person name="Baldrian P."/>
            <person name="Stursova M."/>
            <person name="Weitz H."/>
            <person name="Taylor A."/>
            <person name="Grigoriev I.V."/>
            <person name="Nagy L.G."/>
            <person name="Martin F."/>
            <person name="Kauserud H."/>
        </authorList>
    </citation>
    <scope>NUCLEOTIDE SEQUENCE</scope>
    <source>
        <strain evidence="1">CBHHK002</strain>
    </source>
</reference>
<proteinExistence type="predicted"/>
<keyword evidence="2" id="KW-1185">Reference proteome</keyword>